<dbReference type="SUPFAM" id="SSF46785">
    <property type="entry name" value="Winged helix' DNA-binding domain"/>
    <property type="match status" value="1"/>
</dbReference>
<comment type="caution">
    <text evidence="2">The sequence shown here is derived from an EMBL/GenBank/DDBJ whole genome shotgun (WGS) entry which is preliminary data.</text>
</comment>
<dbReference type="GO" id="GO:0004252">
    <property type="term" value="F:serine-type endopeptidase activity"/>
    <property type="evidence" value="ECO:0007669"/>
    <property type="project" value="InterPro"/>
</dbReference>
<dbReference type="CDD" id="cd00090">
    <property type="entry name" value="HTH_ARSR"/>
    <property type="match status" value="1"/>
</dbReference>
<organism evidence="2 3">
    <name type="scientific">Eisenbergiella massiliensis</name>
    <dbReference type="NCBI Taxonomy" id="1720294"/>
    <lineage>
        <taxon>Bacteria</taxon>
        <taxon>Bacillati</taxon>
        <taxon>Bacillota</taxon>
        <taxon>Clostridia</taxon>
        <taxon>Lachnospirales</taxon>
        <taxon>Lachnospiraceae</taxon>
        <taxon>Eisenbergiella</taxon>
    </lineage>
</organism>
<feature type="domain" description="LexA repressor DNA-binding" evidence="1">
    <location>
        <begin position="9"/>
        <end position="66"/>
    </location>
</feature>
<dbReference type="InterPro" id="IPR006199">
    <property type="entry name" value="LexA_DNA-bd_dom"/>
</dbReference>
<evidence type="ECO:0000313" key="2">
    <source>
        <dbReference type="EMBL" id="RGE72634.1"/>
    </source>
</evidence>
<sequence length="80" mass="9238">MENGEKTRTEIRRFMIQYMKEHGYSPSFKEIGEAVGLKSKSSVSNHIKKMMESGMIETDGEFGTPRAIRIPGYQFVFEEK</sequence>
<dbReference type="Gene3D" id="1.10.10.10">
    <property type="entry name" value="Winged helix-like DNA-binding domain superfamily/Winged helix DNA-binding domain"/>
    <property type="match status" value="1"/>
</dbReference>
<proteinExistence type="predicted"/>
<evidence type="ECO:0000259" key="1">
    <source>
        <dbReference type="Pfam" id="PF01726"/>
    </source>
</evidence>
<dbReference type="RefSeq" id="WP_117530691.1">
    <property type="nucleotide sequence ID" value="NZ_QVLU01000005.1"/>
</dbReference>
<dbReference type="InterPro" id="IPR036388">
    <property type="entry name" value="WH-like_DNA-bd_sf"/>
</dbReference>
<dbReference type="OrthoDB" id="2187688at2"/>
<dbReference type="Pfam" id="PF01726">
    <property type="entry name" value="LexA_DNA_bind"/>
    <property type="match status" value="1"/>
</dbReference>
<dbReference type="GO" id="GO:0006508">
    <property type="term" value="P:proteolysis"/>
    <property type="evidence" value="ECO:0007669"/>
    <property type="project" value="InterPro"/>
</dbReference>
<evidence type="ECO:0000313" key="3">
    <source>
        <dbReference type="Proteomes" id="UP000261166"/>
    </source>
</evidence>
<name>A0A3E3IZW8_9FIRM</name>
<dbReference type="Proteomes" id="UP000261166">
    <property type="component" value="Unassembled WGS sequence"/>
</dbReference>
<dbReference type="EMBL" id="QVLU01000005">
    <property type="protein sequence ID" value="RGE72634.1"/>
    <property type="molecule type" value="Genomic_DNA"/>
</dbReference>
<gene>
    <name evidence="2" type="ORF">DWY69_07045</name>
</gene>
<reference evidence="2 3" key="1">
    <citation type="submission" date="2018-08" db="EMBL/GenBank/DDBJ databases">
        <title>A genome reference for cultivated species of the human gut microbiota.</title>
        <authorList>
            <person name="Zou Y."/>
            <person name="Xue W."/>
            <person name="Luo G."/>
        </authorList>
    </citation>
    <scope>NUCLEOTIDE SEQUENCE [LARGE SCALE GENOMIC DNA]</scope>
    <source>
        <strain evidence="2 3">AF26-4BH</strain>
    </source>
</reference>
<dbReference type="InterPro" id="IPR011991">
    <property type="entry name" value="ArsR-like_HTH"/>
</dbReference>
<dbReference type="AlphaFoldDB" id="A0A3E3IZW8"/>
<dbReference type="InterPro" id="IPR036390">
    <property type="entry name" value="WH_DNA-bd_sf"/>
</dbReference>
<protein>
    <recommendedName>
        <fullName evidence="1">LexA repressor DNA-binding domain-containing protein</fullName>
    </recommendedName>
</protein>
<accession>A0A3E3IZW8</accession>